<dbReference type="PANTHER" id="PTHR30026">
    <property type="entry name" value="OUTER MEMBRANE PROTEIN TOLC"/>
    <property type="match status" value="1"/>
</dbReference>
<evidence type="ECO:0000256" key="4">
    <source>
        <dbReference type="ARBA" id="ARBA00022452"/>
    </source>
</evidence>
<keyword evidence="4" id="KW-1134">Transmembrane beta strand</keyword>
<reference evidence="10" key="1">
    <citation type="submission" date="2022-07" db="EMBL/GenBank/DDBJ databases">
        <title>Characterization of the Novel Bacterium Alteromonas immobilis LMIT006 and Alteromonas gregis LMIT007.</title>
        <authorList>
            <person name="Lin X."/>
        </authorList>
    </citation>
    <scope>NUCLEOTIDE SEQUENCE</scope>
    <source>
        <strain evidence="10">LMIT007</strain>
    </source>
</reference>
<keyword evidence="5" id="KW-0812">Transmembrane</keyword>
<dbReference type="PANTHER" id="PTHR30026:SF20">
    <property type="entry name" value="OUTER MEMBRANE PROTEIN TOLC"/>
    <property type="match status" value="1"/>
</dbReference>
<dbReference type="Gene3D" id="1.20.1600.10">
    <property type="entry name" value="Outer membrane efflux proteins (OEP)"/>
    <property type="match status" value="1"/>
</dbReference>
<evidence type="ECO:0000256" key="3">
    <source>
        <dbReference type="ARBA" id="ARBA00022448"/>
    </source>
</evidence>
<evidence type="ECO:0000256" key="8">
    <source>
        <dbReference type="SAM" id="Coils"/>
    </source>
</evidence>
<keyword evidence="11" id="KW-1185">Reference proteome</keyword>
<evidence type="ECO:0000256" key="2">
    <source>
        <dbReference type="ARBA" id="ARBA00007613"/>
    </source>
</evidence>
<dbReference type="Pfam" id="PF02321">
    <property type="entry name" value="OEP"/>
    <property type="match status" value="2"/>
</dbReference>
<keyword evidence="7" id="KW-0998">Cell outer membrane</keyword>
<comment type="caution">
    <text evidence="10">The sequence shown here is derived from an EMBL/GenBank/DDBJ whole genome shotgun (WGS) entry which is preliminary data.</text>
</comment>
<keyword evidence="3" id="KW-0813">Transport</keyword>
<dbReference type="GO" id="GO:0015288">
    <property type="term" value="F:porin activity"/>
    <property type="evidence" value="ECO:0007669"/>
    <property type="project" value="TreeGrafter"/>
</dbReference>
<gene>
    <name evidence="10" type="primary">tolC</name>
    <name evidence="10" type="ORF">NLF92_05040</name>
</gene>
<dbReference type="RefSeq" id="WP_254099503.1">
    <property type="nucleotide sequence ID" value="NZ_JANATA010000006.1"/>
</dbReference>
<dbReference type="InterPro" id="IPR051906">
    <property type="entry name" value="TolC-like"/>
</dbReference>
<feature type="chain" id="PRO_5041313564" evidence="9">
    <location>
        <begin position="21"/>
        <end position="441"/>
    </location>
</feature>
<dbReference type="AlphaFoldDB" id="A0AA41X2I4"/>
<evidence type="ECO:0000256" key="1">
    <source>
        <dbReference type="ARBA" id="ARBA00004442"/>
    </source>
</evidence>
<keyword evidence="9" id="KW-0732">Signal</keyword>
<organism evidence="10 11">
    <name type="scientific">Opacimonas viscosa</name>
    <dbReference type="NCBI Taxonomy" id="2961944"/>
    <lineage>
        <taxon>Bacteria</taxon>
        <taxon>Pseudomonadati</taxon>
        <taxon>Pseudomonadota</taxon>
        <taxon>Gammaproteobacteria</taxon>
        <taxon>Alteromonadales</taxon>
        <taxon>Alteromonadaceae</taxon>
        <taxon>Opacimonas</taxon>
    </lineage>
</organism>
<dbReference type="InterPro" id="IPR058622">
    <property type="entry name" value="TolC"/>
</dbReference>
<evidence type="ECO:0000313" key="10">
    <source>
        <dbReference type="EMBL" id="MCP3428308.1"/>
    </source>
</evidence>
<dbReference type="NCBIfam" id="TIGR01844">
    <property type="entry name" value="type_I_sec_TolC"/>
    <property type="match status" value="1"/>
</dbReference>
<comment type="similarity">
    <text evidence="2">Belongs to the outer membrane factor (OMF) (TC 1.B.17) family.</text>
</comment>
<name>A0AA41X2I4_9ALTE</name>
<protein>
    <submittedName>
        <fullName evidence="10">Outer membrane channel protein TolC</fullName>
    </submittedName>
</protein>
<dbReference type="InterPro" id="IPR003423">
    <property type="entry name" value="OMP_efflux"/>
</dbReference>
<keyword evidence="6" id="KW-0472">Membrane</keyword>
<dbReference type="NCBIfam" id="NF007002">
    <property type="entry name" value="PRK09465.1"/>
    <property type="match status" value="1"/>
</dbReference>
<evidence type="ECO:0000256" key="7">
    <source>
        <dbReference type="ARBA" id="ARBA00023237"/>
    </source>
</evidence>
<comment type="subcellular location">
    <subcellularLocation>
        <location evidence="1">Cell outer membrane</location>
    </subcellularLocation>
</comment>
<accession>A0AA41X2I4</accession>
<feature type="signal peptide" evidence="9">
    <location>
        <begin position="1"/>
        <end position="20"/>
    </location>
</feature>
<dbReference type="Proteomes" id="UP001165413">
    <property type="component" value="Unassembled WGS sequence"/>
</dbReference>
<evidence type="ECO:0000256" key="5">
    <source>
        <dbReference type="ARBA" id="ARBA00022692"/>
    </source>
</evidence>
<dbReference type="GO" id="GO:0009279">
    <property type="term" value="C:cell outer membrane"/>
    <property type="evidence" value="ECO:0007669"/>
    <property type="project" value="UniProtKB-SubCell"/>
</dbReference>
<evidence type="ECO:0000256" key="6">
    <source>
        <dbReference type="ARBA" id="ARBA00023136"/>
    </source>
</evidence>
<evidence type="ECO:0000256" key="9">
    <source>
        <dbReference type="SAM" id="SignalP"/>
    </source>
</evidence>
<keyword evidence="8" id="KW-0175">Coiled coil</keyword>
<feature type="coiled-coil region" evidence="8">
    <location>
        <begin position="141"/>
        <end position="168"/>
    </location>
</feature>
<dbReference type="SUPFAM" id="SSF56954">
    <property type="entry name" value="Outer membrane efflux proteins (OEP)"/>
    <property type="match status" value="1"/>
</dbReference>
<evidence type="ECO:0000313" key="11">
    <source>
        <dbReference type="Proteomes" id="UP001165413"/>
    </source>
</evidence>
<sequence>MKKTLLSVLISIGFTGSLHAEDLSDIYAQALAKDPVVNRAKALRDTAFTGIKLSRSSHLPKVSGSISYGISDSESPTGTDSVSVSDTDSLGYRIGLSMSLYDHANWVGLDRAEKVAQQSEAAYSATLQNLIVRVTTAYLNILREQDNVEFVQAEKRAIERQLEQTKQRFEVGLTAITDVHEAQANFDTTVAQEIRAQNALELRKEQLREITGKYYNQVNVLNTTSFSPTAPAPNSVDEWLKLAEQSNLDLQAARFAVDIAKQDINGADARHLPTLDLSGSVSGSDLTTNNVDLARTNSSSLGITLNVPIFSGFATTAGSEQARSRFVAESETLEQTYRSTVLQVRNGFNNIKANISTIRAFEQAVVSAESALRATEAGFDVGTRTIVDVLNSTRNLFNARKNLSNARYDFITAVVNLKRAAGTLTVADLDAINQGLIPPAV</sequence>
<dbReference type="EMBL" id="JANATA010000006">
    <property type="protein sequence ID" value="MCP3428308.1"/>
    <property type="molecule type" value="Genomic_DNA"/>
</dbReference>
<dbReference type="InterPro" id="IPR010130">
    <property type="entry name" value="T1SS_OMP_TolC"/>
</dbReference>
<dbReference type="GO" id="GO:0015562">
    <property type="term" value="F:efflux transmembrane transporter activity"/>
    <property type="evidence" value="ECO:0007669"/>
    <property type="project" value="InterPro"/>
</dbReference>
<proteinExistence type="inferred from homology"/>
<dbReference type="GO" id="GO:1990281">
    <property type="term" value="C:efflux pump complex"/>
    <property type="evidence" value="ECO:0007669"/>
    <property type="project" value="TreeGrafter"/>
</dbReference>